<feature type="non-terminal residue" evidence="1">
    <location>
        <position position="1"/>
    </location>
</feature>
<reference evidence="1" key="1">
    <citation type="journal article" date="2014" name="Front. Microbiol.">
        <title>High frequency of phylogenetically diverse reductive dehalogenase-homologous genes in deep subseafloor sedimentary metagenomes.</title>
        <authorList>
            <person name="Kawai M."/>
            <person name="Futagami T."/>
            <person name="Toyoda A."/>
            <person name="Takaki Y."/>
            <person name="Nishi S."/>
            <person name="Hori S."/>
            <person name="Arai W."/>
            <person name="Tsubouchi T."/>
            <person name="Morono Y."/>
            <person name="Uchiyama I."/>
            <person name="Ito T."/>
            <person name="Fujiyama A."/>
            <person name="Inagaki F."/>
            <person name="Takami H."/>
        </authorList>
    </citation>
    <scope>NUCLEOTIDE SEQUENCE</scope>
    <source>
        <strain evidence="1">Expedition CK06-06</strain>
    </source>
</reference>
<sequence>HRERVLRALAHQEPDRVPLALWGSAYGITDGLYRNLLRGLGWEPLPPFRRRRGHTVNYYDDRILDLIDADVRHVWLGSTDLASPPAEGGVDAWGVPWRKVGGYRFGYLFAGDPPLAQSEVEDLESYPWPQVETLVRKEELRERARYLRDETDYAVAARAVASYGPFEQACQLRGTEQFMIDLLTNEDFAVTLLDKIVGVLCRWLEIYLDIIAPYVDIMELPGDDYASQTAPLISPRLFDKYFKPCWQK</sequence>
<comment type="caution">
    <text evidence="1">The sequence shown here is derived from an EMBL/GenBank/DDBJ whole genome shotgun (WGS) entry which is preliminary data.</text>
</comment>
<proteinExistence type="predicted"/>
<dbReference type="SUPFAM" id="SSF51726">
    <property type="entry name" value="UROD/MetE-like"/>
    <property type="match status" value="1"/>
</dbReference>
<dbReference type="Gene3D" id="3.20.20.210">
    <property type="match status" value="1"/>
</dbReference>
<dbReference type="EMBL" id="BARS01045442">
    <property type="protein sequence ID" value="GAG32735.1"/>
    <property type="molecule type" value="Genomic_DNA"/>
</dbReference>
<name>X0WQ01_9ZZZZ</name>
<accession>X0WQ01</accession>
<feature type="non-terminal residue" evidence="1">
    <location>
        <position position="248"/>
    </location>
</feature>
<gene>
    <name evidence="1" type="ORF">S01H1_68517</name>
</gene>
<protein>
    <submittedName>
        <fullName evidence="1">Uncharacterized protein</fullName>
    </submittedName>
</protein>
<evidence type="ECO:0000313" key="1">
    <source>
        <dbReference type="EMBL" id="GAG32735.1"/>
    </source>
</evidence>
<dbReference type="AlphaFoldDB" id="X0WQ01"/>
<dbReference type="InterPro" id="IPR038071">
    <property type="entry name" value="UROD/MetE-like_sf"/>
</dbReference>
<organism evidence="1">
    <name type="scientific">marine sediment metagenome</name>
    <dbReference type="NCBI Taxonomy" id="412755"/>
    <lineage>
        <taxon>unclassified sequences</taxon>
        <taxon>metagenomes</taxon>
        <taxon>ecological metagenomes</taxon>
    </lineage>
</organism>